<evidence type="ECO:0000313" key="1">
    <source>
        <dbReference type="EMBL" id="SEF83499.1"/>
    </source>
</evidence>
<protein>
    <submittedName>
        <fullName evidence="1">Uncharacterized protein</fullName>
    </submittedName>
</protein>
<evidence type="ECO:0000313" key="3">
    <source>
        <dbReference type="Proteomes" id="UP000199690"/>
    </source>
</evidence>
<dbReference type="EMBL" id="FNVB01000002">
    <property type="protein sequence ID" value="SEF83499.1"/>
    <property type="molecule type" value="Genomic_DNA"/>
</dbReference>
<name>A0A1H5V815_9PSEU</name>
<keyword evidence="3" id="KW-1185">Reference proteome</keyword>
<proteinExistence type="predicted"/>
<organism evidence="1 4">
    <name type="scientific">Saccharopolyspora kobensis</name>
    <dbReference type="NCBI Taxonomy" id="146035"/>
    <lineage>
        <taxon>Bacteria</taxon>
        <taxon>Bacillati</taxon>
        <taxon>Actinomycetota</taxon>
        <taxon>Actinomycetes</taxon>
        <taxon>Pseudonocardiales</taxon>
        <taxon>Pseudonocardiaceae</taxon>
        <taxon>Saccharopolyspora</taxon>
    </lineage>
</organism>
<reference evidence="1" key="2">
    <citation type="submission" date="2016-10" db="EMBL/GenBank/DDBJ databases">
        <authorList>
            <person name="de Groot N.N."/>
        </authorList>
    </citation>
    <scope>NUCLEOTIDE SEQUENCE [LARGE SCALE GENOMIC DNA]</scope>
    <source>
        <strain evidence="1">ATCC 20501</strain>
    </source>
</reference>
<evidence type="ECO:0000313" key="2">
    <source>
        <dbReference type="EMBL" id="SFC63953.1"/>
    </source>
</evidence>
<accession>A0A1I1L0L8</accession>
<dbReference type="Proteomes" id="UP000236729">
    <property type="component" value="Unassembled WGS sequence"/>
</dbReference>
<dbReference type="EMBL" id="FOME01000001">
    <property type="protein sequence ID" value="SFC63953.1"/>
    <property type="molecule type" value="Genomic_DNA"/>
</dbReference>
<dbReference type="AlphaFoldDB" id="A0A1H5V815"/>
<accession>A0A1H5V815</accession>
<gene>
    <name evidence="1" type="ORF">SAMN02982929_00799</name>
    <name evidence="2" type="ORF">SAMN05216506_1011271</name>
</gene>
<sequence>MHEPMRLNSHPFTASSIESKLNNTVVETKRLSITIYDTLIT</sequence>
<evidence type="ECO:0000313" key="4">
    <source>
        <dbReference type="Proteomes" id="UP000236729"/>
    </source>
</evidence>
<dbReference type="Proteomes" id="UP000199690">
    <property type="component" value="Unassembled WGS sequence"/>
</dbReference>
<reference evidence="3 4" key="1">
    <citation type="submission" date="2016-10" db="EMBL/GenBank/DDBJ databases">
        <authorList>
            <person name="Varghese N."/>
            <person name="Submissions S."/>
        </authorList>
    </citation>
    <scope>NUCLEOTIDE SEQUENCE [LARGE SCALE GENOMIC DNA]</scope>
    <source>
        <strain evidence="4">ATCC 20501</strain>
        <strain evidence="2 3">CGMCC 4.3529</strain>
    </source>
</reference>